<gene>
    <name evidence="2" type="ORF">RM528_05070</name>
</gene>
<dbReference type="EMBL" id="JAVRFB010000003">
    <property type="protein sequence ID" value="MDT0401221.1"/>
    <property type="molecule type" value="Genomic_DNA"/>
</dbReference>
<name>A0ABU2QB03_9ACTN</name>
<dbReference type="Proteomes" id="UP001180503">
    <property type="component" value="Unassembled WGS sequence"/>
</dbReference>
<protein>
    <recommendedName>
        <fullName evidence="4">Tn3 transposase DDE domain-containing protein</fullName>
    </recommendedName>
</protein>
<feature type="compositionally biased region" description="Low complexity" evidence="1">
    <location>
        <begin position="42"/>
        <end position="66"/>
    </location>
</feature>
<evidence type="ECO:0000256" key="1">
    <source>
        <dbReference type="SAM" id="MobiDB-lite"/>
    </source>
</evidence>
<proteinExistence type="predicted"/>
<evidence type="ECO:0000313" key="2">
    <source>
        <dbReference type="EMBL" id="MDT0401221.1"/>
    </source>
</evidence>
<comment type="caution">
    <text evidence="2">The sequence shown here is derived from an EMBL/GenBank/DDBJ whole genome shotgun (WGS) entry which is preliminary data.</text>
</comment>
<organism evidence="2 3">
    <name type="scientific">Streptomyces edwardsiae</name>
    <dbReference type="NCBI Taxonomy" id="3075527"/>
    <lineage>
        <taxon>Bacteria</taxon>
        <taxon>Bacillati</taxon>
        <taxon>Actinomycetota</taxon>
        <taxon>Actinomycetes</taxon>
        <taxon>Kitasatosporales</taxon>
        <taxon>Streptomycetaceae</taxon>
        <taxon>Streptomyces</taxon>
    </lineage>
</organism>
<sequence length="66" mass="7359">MKMQANLQDGRHALARKTFGRAGQLYQRYQDGTEDLSRPRAGRLLHLGRPPGLGAPRRQPGPGQPR</sequence>
<accession>A0ABU2QB03</accession>
<evidence type="ECO:0008006" key="4">
    <source>
        <dbReference type="Google" id="ProtNLM"/>
    </source>
</evidence>
<reference evidence="3" key="1">
    <citation type="submission" date="2023-07" db="EMBL/GenBank/DDBJ databases">
        <title>30 novel species of actinomycetes from the DSMZ collection.</title>
        <authorList>
            <person name="Nouioui I."/>
        </authorList>
    </citation>
    <scope>NUCLEOTIDE SEQUENCE [LARGE SCALE GENOMIC DNA]</scope>
    <source>
        <strain evidence="3">DSM 41635</strain>
    </source>
</reference>
<evidence type="ECO:0000313" key="3">
    <source>
        <dbReference type="Proteomes" id="UP001180503"/>
    </source>
</evidence>
<feature type="region of interest" description="Disordered" evidence="1">
    <location>
        <begin position="30"/>
        <end position="66"/>
    </location>
</feature>